<dbReference type="Pfam" id="PF00034">
    <property type="entry name" value="Cytochrom_C"/>
    <property type="match status" value="1"/>
</dbReference>
<evidence type="ECO:0000256" key="6">
    <source>
        <dbReference type="PROSITE-ProRule" id="PRU00433"/>
    </source>
</evidence>
<keyword evidence="9" id="KW-1185">Reference proteome</keyword>
<keyword evidence="2 6" id="KW-0349">Heme</keyword>
<keyword evidence="4" id="KW-0249">Electron transport</keyword>
<feature type="domain" description="Cytochrome c" evidence="7">
    <location>
        <begin position="228"/>
        <end position="313"/>
    </location>
</feature>
<dbReference type="Proteomes" id="UP001172083">
    <property type="component" value="Unassembled WGS sequence"/>
</dbReference>
<dbReference type="PANTHER" id="PTHR33546:SF1">
    <property type="entry name" value="LARGE, MULTIFUNCTIONAL SECRETED PROTEIN"/>
    <property type="match status" value="1"/>
</dbReference>
<dbReference type="EMBL" id="JAUJEB010000001">
    <property type="protein sequence ID" value="MDN5211729.1"/>
    <property type="molecule type" value="Genomic_DNA"/>
</dbReference>
<sequence>MIPKKLNPSPSLPISIGTTRFTRKITCLVWLGCWLFAACQTKPEIERPQDPWILRSVLDQRSRMITLALYPNVYVSYDLEKCAFYKAWSGGIFLDGAAFNNIKTAQPTSWGHTYVEENPDSPPWSVKSDDEVITGSLKFKGYTIQENQITFQYQLALPGNQAITIYEQPEFLKADNGKVSFVRNIRTQGVPKGIAITYRDNHVKANGDSKILNTFDQFLAPKRPVQQSKSNRAKYWLAKSGCNTCHDENEYEVGPSYLGIAEKYGHDPAAIGKLVEKVAKGGSGVWGDAPMIAHSHLDKEEIREMVKFILSLKPADGEKQKPKAPALKAAKKVAKTTNLPGFGAPLEGVHPSYDLVTIRPADFQPRVGAMDFLPDGGLLVATWDSLGAVYLVRGVETGDTSQVRIKRIAVGLAEPLGLKVVEGSIYVLQKQELTRLIDHNGDEIIDEYRSVCNSWGVTQDFHEFAYGLEFHKGHFYINLGLAMRLMSHERQHPDRGSTLKIAPDGSFTKINFGLRQPNGIGVGIEDELFITENQGRWVPACKFIHIQPGVFHGCRLALRDSLPEIEMKPPAVWLPQDEIGNSPSQPVYVSEGLYEGQMLHGEVTHGGIKRVFLEKVNGEYQGCVFRFSQGLEAGVNRLVWGPDKGLYVGGVGMSGNWGWQGKQFGLQKLVYNGKTPFEMLAVRATAKGVEIEFTKPLKKGLGENPLDYLVQQWRYEPTATYGGPKLDFTTLPVTQVVIAPDRKKVSLFIDNRKEKHVLYIRLNNKLLSEDGASLWSGEMWYTLNAIPNPGSL</sequence>
<organism evidence="8 9">
    <name type="scientific">Agaribacillus aureus</name>
    <dbReference type="NCBI Taxonomy" id="3051825"/>
    <lineage>
        <taxon>Bacteria</taxon>
        <taxon>Pseudomonadati</taxon>
        <taxon>Bacteroidota</taxon>
        <taxon>Cytophagia</taxon>
        <taxon>Cytophagales</taxon>
        <taxon>Splendidivirgaceae</taxon>
        <taxon>Agaribacillus</taxon>
    </lineage>
</organism>
<evidence type="ECO:0000256" key="3">
    <source>
        <dbReference type="ARBA" id="ARBA00022723"/>
    </source>
</evidence>
<protein>
    <submittedName>
        <fullName evidence="8">Cytochrome C</fullName>
    </submittedName>
</protein>
<evidence type="ECO:0000259" key="7">
    <source>
        <dbReference type="PROSITE" id="PS51007"/>
    </source>
</evidence>
<evidence type="ECO:0000256" key="1">
    <source>
        <dbReference type="ARBA" id="ARBA00022448"/>
    </source>
</evidence>
<dbReference type="InterPro" id="IPR009056">
    <property type="entry name" value="Cyt_c-like_dom"/>
</dbReference>
<gene>
    <name evidence="8" type="ORF">QQ020_06695</name>
</gene>
<evidence type="ECO:0000256" key="5">
    <source>
        <dbReference type="ARBA" id="ARBA00023004"/>
    </source>
</evidence>
<evidence type="ECO:0000256" key="2">
    <source>
        <dbReference type="ARBA" id="ARBA00022617"/>
    </source>
</evidence>
<reference evidence="8" key="1">
    <citation type="submission" date="2023-06" db="EMBL/GenBank/DDBJ databases">
        <title>Genomic of Agaribacillus aureum.</title>
        <authorList>
            <person name="Wang G."/>
        </authorList>
    </citation>
    <scope>NUCLEOTIDE SEQUENCE</scope>
    <source>
        <strain evidence="8">BMA12</strain>
    </source>
</reference>
<dbReference type="PANTHER" id="PTHR33546">
    <property type="entry name" value="LARGE, MULTIFUNCTIONAL SECRETED PROTEIN-RELATED"/>
    <property type="match status" value="1"/>
</dbReference>
<dbReference type="SUPFAM" id="SSF63825">
    <property type="entry name" value="YWTD domain"/>
    <property type="match status" value="1"/>
</dbReference>
<evidence type="ECO:0000256" key="4">
    <source>
        <dbReference type="ARBA" id="ARBA00022982"/>
    </source>
</evidence>
<evidence type="ECO:0000313" key="9">
    <source>
        <dbReference type="Proteomes" id="UP001172083"/>
    </source>
</evidence>
<dbReference type="SUPFAM" id="SSF46626">
    <property type="entry name" value="Cytochrome c"/>
    <property type="match status" value="1"/>
</dbReference>
<name>A0ABT8L1V4_9BACT</name>
<evidence type="ECO:0000313" key="8">
    <source>
        <dbReference type="EMBL" id="MDN5211729.1"/>
    </source>
</evidence>
<dbReference type="Gene3D" id="2.120.10.30">
    <property type="entry name" value="TolB, C-terminal domain"/>
    <property type="match status" value="1"/>
</dbReference>
<comment type="caution">
    <text evidence="8">The sequence shown here is derived from an EMBL/GenBank/DDBJ whole genome shotgun (WGS) entry which is preliminary data.</text>
</comment>
<dbReference type="PROSITE" id="PS51007">
    <property type="entry name" value="CYTC"/>
    <property type="match status" value="1"/>
</dbReference>
<dbReference type="RefSeq" id="WP_346757058.1">
    <property type="nucleotide sequence ID" value="NZ_JAUJEB010000001.1"/>
</dbReference>
<dbReference type="InterPro" id="IPR011042">
    <property type="entry name" value="6-blade_b-propeller_TolB-like"/>
</dbReference>
<keyword evidence="5 6" id="KW-0408">Iron</keyword>
<dbReference type="InterPro" id="IPR002324">
    <property type="entry name" value="Cyt_c_ID"/>
</dbReference>
<keyword evidence="3 6" id="KW-0479">Metal-binding</keyword>
<keyword evidence="1" id="KW-0813">Transport</keyword>
<dbReference type="PRINTS" id="PR00606">
    <property type="entry name" value="CYTCHROMECID"/>
</dbReference>
<proteinExistence type="predicted"/>
<accession>A0ABT8L1V4</accession>
<dbReference type="InterPro" id="IPR036909">
    <property type="entry name" value="Cyt_c-like_dom_sf"/>
</dbReference>
<dbReference type="Gene3D" id="1.10.760.10">
    <property type="entry name" value="Cytochrome c-like domain"/>
    <property type="match status" value="1"/>
</dbReference>